<sequence length="665" mass="73357">MRVLVHFSSQVGMNGFIVKSVFPETKPTLFLRRGDSIPTDQVNFHFLRGGTPEEVSLDLILHCVGLLGKLNVLYDMVGDATKGSFGEGCSTSHIKHFGFSSCKFIMHVFNDVLKVCMLGFGFQDGEPKVNFKDHIPNSALHLREVSYEFLNNDGIIRGPPIEKEAGLARPYDVGQESFWNQENESFVHLRVHCVVLKHFFVEGNGFMGFERLDILKYFRVPKGLIQSGVSFVAECRSRMIFLKVLKVMAGGEIVGVLDSFNSSKKQSHFLEDVPTSFRVPLGSQGLQLLDGDRVLAMKWEHGLERVESLPGRGSGVGVELMEVTFAEKSIEEGLCKFPMIDGLFSWEMKGFALKLALGEDFPYFGGVPVWAHLLGKVIYEGYYCVWGLEDPAYLLRQLGSKGLRFWLNAKVGAYLLEGHLRSYPFSGDRFHLKVTVFQGSASSKFGFTSCDIGGVGEAFGWLDWTWKLLFVDAFLLRLCEEDGFFGTGSRLPKASTWEQMVPKKLPSPSSAPSKGTNSVTTSSISAKINRKLPSDDGKENGQVSRDGNAPIVEIVFISNEPNNLKTVRGKGVPGKSTVEGFAFELLPLKDGQVSRYGTAPIVEIFFISIEPNDPKTLRGACPSISIAILVFSSKDSTPQAGGMSRKSSGQANMEGSIPDLTFMES</sequence>
<proteinExistence type="predicted"/>
<feature type="compositionally biased region" description="Low complexity" evidence="1">
    <location>
        <begin position="502"/>
        <end position="514"/>
    </location>
</feature>
<feature type="region of interest" description="Disordered" evidence="1">
    <location>
        <begin position="501"/>
        <end position="523"/>
    </location>
</feature>
<dbReference type="AlphaFoldDB" id="A0A2G2WYP1"/>
<dbReference type="Proteomes" id="UP000224567">
    <property type="component" value="Unassembled WGS sequence"/>
</dbReference>
<comment type="caution">
    <text evidence="2">The sequence shown here is derived from an EMBL/GenBank/DDBJ whole genome shotgun (WGS) entry which is preliminary data.</text>
</comment>
<evidence type="ECO:0000313" key="3">
    <source>
        <dbReference type="Proteomes" id="UP000224567"/>
    </source>
</evidence>
<gene>
    <name evidence="2" type="ORF">CQW23_10111</name>
</gene>
<feature type="region of interest" description="Disordered" evidence="1">
    <location>
        <begin position="636"/>
        <end position="665"/>
    </location>
</feature>
<evidence type="ECO:0000256" key="1">
    <source>
        <dbReference type="SAM" id="MobiDB-lite"/>
    </source>
</evidence>
<reference evidence="3" key="2">
    <citation type="journal article" date="2017" name="J. Anim. Genet.">
        <title>Multiple reference genome sequences of hot pepper reveal the massive evolution of plant disease resistance genes by retroduplication.</title>
        <authorList>
            <person name="Kim S."/>
            <person name="Park J."/>
            <person name="Yeom S.-I."/>
            <person name="Kim Y.-M."/>
            <person name="Seo E."/>
            <person name="Kim K.-T."/>
            <person name="Kim M.-S."/>
            <person name="Lee J.M."/>
            <person name="Cheong K."/>
            <person name="Shin H.-S."/>
            <person name="Kim S.-B."/>
            <person name="Han K."/>
            <person name="Lee J."/>
            <person name="Park M."/>
            <person name="Lee H.-A."/>
            <person name="Lee H.-Y."/>
            <person name="Lee Y."/>
            <person name="Oh S."/>
            <person name="Lee J.H."/>
            <person name="Choi E."/>
            <person name="Choi E."/>
            <person name="Lee S.E."/>
            <person name="Jeon J."/>
            <person name="Kim H."/>
            <person name="Choi G."/>
            <person name="Song H."/>
            <person name="Lee J."/>
            <person name="Lee S.-C."/>
            <person name="Kwon J.-K."/>
            <person name="Lee H.-Y."/>
            <person name="Koo N."/>
            <person name="Hong Y."/>
            <person name="Kim R.W."/>
            <person name="Kang W.-H."/>
            <person name="Huh J.H."/>
            <person name="Kang B.-C."/>
            <person name="Yang T.-J."/>
            <person name="Lee Y.-H."/>
            <person name="Bennetzen J.L."/>
            <person name="Choi D."/>
        </authorList>
    </citation>
    <scope>NUCLEOTIDE SEQUENCE [LARGE SCALE GENOMIC DNA]</scope>
    <source>
        <strain evidence="3">cv. PBC81</strain>
    </source>
</reference>
<dbReference type="EMBL" id="MLFT02000004">
    <property type="protein sequence ID" value="PHT50364.1"/>
    <property type="molecule type" value="Genomic_DNA"/>
</dbReference>
<evidence type="ECO:0000313" key="2">
    <source>
        <dbReference type="EMBL" id="PHT50364.1"/>
    </source>
</evidence>
<organism evidence="2 3">
    <name type="scientific">Capsicum baccatum</name>
    <name type="common">Peruvian pepper</name>
    <dbReference type="NCBI Taxonomy" id="33114"/>
    <lineage>
        <taxon>Eukaryota</taxon>
        <taxon>Viridiplantae</taxon>
        <taxon>Streptophyta</taxon>
        <taxon>Embryophyta</taxon>
        <taxon>Tracheophyta</taxon>
        <taxon>Spermatophyta</taxon>
        <taxon>Magnoliopsida</taxon>
        <taxon>eudicotyledons</taxon>
        <taxon>Gunneridae</taxon>
        <taxon>Pentapetalae</taxon>
        <taxon>asterids</taxon>
        <taxon>lamiids</taxon>
        <taxon>Solanales</taxon>
        <taxon>Solanaceae</taxon>
        <taxon>Solanoideae</taxon>
        <taxon>Capsiceae</taxon>
        <taxon>Capsicum</taxon>
    </lineage>
</organism>
<name>A0A2G2WYP1_CAPBA</name>
<accession>A0A2G2WYP1</accession>
<keyword evidence="3" id="KW-1185">Reference proteome</keyword>
<feature type="compositionally biased region" description="Polar residues" evidence="1">
    <location>
        <begin position="636"/>
        <end position="653"/>
    </location>
</feature>
<reference evidence="2 3" key="1">
    <citation type="journal article" date="2017" name="Genome Biol.">
        <title>New reference genome sequences of hot pepper reveal the massive evolution of plant disease-resistance genes by retroduplication.</title>
        <authorList>
            <person name="Kim S."/>
            <person name="Park J."/>
            <person name="Yeom S.I."/>
            <person name="Kim Y.M."/>
            <person name="Seo E."/>
            <person name="Kim K.T."/>
            <person name="Kim M.S."/>
            <person name="Lee J.M."/>
            <person name="Cheong K."/>
            <person name="Shin H.S."/>
            <person name="Kim S.B."/>
            <person name="Han K."/>
            <person name="Lee J."/>
            <person name="Park M."/>
            <person name="Lee H.A."/>
            <person name="Lee H.Y."/>
            <person name="Lee Y."/>
            <person name="Oh S."/>
            <person name="Lee J.H."/>
            <person name="Choi E."/>
            <person name="Choi E."/>
            <person name="Lee S.E."/>
            <person name="Jeon J."/>
            <person name="Kim H."/>
            <person name="Choi G."/>
            <person name="Song H."/>
            <person name="Lee J."/>
            <person name="Lee S.C."/>
            <person name="Kwon J.K."/>
            <person name="Lee H.Y."/>
            <person name="Koo N."/>
            <person name="Hong Y."/>
            <person name="Kim R.W."/>
            <person name="Kang W.H."/>
            <person name="Huh J.H."/>
            <person name="Kang B.C."/>
            <person name="Yang T.J."/>
            <person name="Lee Y.H."/>
            <person name="Bennetzen J.L."/>
            <person name="Choi D."/>
        </authorList>
    </citation>
    <scope>NUCLEOTIDE SEQUENCE [LARGE SCALE GENOMIC DNA]</scope>
    <source>
        <strain evidence="3">cv. PBC81</strain>
    </source>
</reference>
<protein>
    <submittedName>
        <fullName evidence="2">Uncharacterized protein</fullName>
    </submittedName>
</protein>